<keyword evidence="3" id="KW-0813">Transport</keyword>
<feature type="transmembrane region" description="Helical" evidence="9">
    <location>
        <begin position="385"/>
        <end position="404"/>
    </location>
</feature>
<evidence type="ECO:0000256" key="2">
    <source>
        <dbReference type="ARBA" id="ARBA00008821"/>
    </source>
</evidence>
<dbReference type="EMBL" id="JBHSXS010000040">
    <property type="protein sequence ID" value="MFC6885626.1"/>
    <property type="molecule type" value="Genomic_DNA"/>
</dbReference>
<dbReference type="Pfam" id="PF00860">
    <property type="entry name" value="Xan_ur_permease"/>
    <property type="match status" value="1"/>
</dbReference>
<evidence type="ECO:0000313" key="11">
    <source>
        <dbReference type="Proteomes" id="UP001596380"/>
    </source>
</evidence>
<keyword evidence="11" id="KW-1185">Reference proteome</keyword>
<keyword evidence="7 9" id="KW-0472">Membrane</keyword>
<evidence type="ECO:0000313" key="10">
    <source>
        <dbReference type="EMBL" id="MFC6885626.1"/>
    </source>
</evidence>
<comment type="caution">
    <text evidence="10">The sequence shown here is derived from an EMBL/GenBank/DDBJ whole genome shotgun (WGS) entry which is preliminary data.</text>
</comment>
<feature type="transmembrane region" description="Helical" evidence="9">
    <location>
        <begin position="410"/>
        <end position="433"/>
    </location>
</feature>
<protein>
    <submittedName>
        <fullName evidence="10">Nucleobase:cation symporter-2 family protein</fullName>
    </submittedName>
</protein>
<evidence type="ECO:0000256" key="7">
    <source>
        <dbReference type="ARBA" id="ARBA00023136"/>
    </source>
</evidence>
<dbReference type="InterPro" id="IPR006043">
    <property type="entry name" value="NCS2"/>
</dbReference>
<keyword evidence="6 9" id="KW-1133">Transmembrane helix</keyword>
<evidence type="ECO:0000256" key="6">
    <source>
        <dbReference type="ARBA" id="ARBA00022989"/>
    </source>
</evidence>
<feature type="transmembrane region" description="Helical" evidence="9">
    <location>
        <begin position="173"/>
        <end position="190"/>
    </location>
</feature>
<sequence>MSSIRNRPPGTPDAVDAVPRLRTLVPLSVQHVLIAYSGMVTVPLLIGSGLGLSGDRIAALITANLFVSGVATLLQTIGIWKVGVRLPIVMGSTFTGIGPAIIVGKDGGLPAVFGATLVAGALTFLAAPYFSRLLRFFPPLVTGAIIAIIGFSLVPSTASLIAGPDPQAPGYGAVRDIGLAAGTIAFILLVERFAPPFLARVAVLLALIGGTLVAVAMGITDFGGVGEADLVGFVAPFDFGAPTFMLSAILPMVIVQLVNMVESAGDTLAMGQIAGREVGPPEVARALRADGAATALAGAFNSFTIVTFGENVGLVSMTKVLSRWVVAGSGLILVVLGLAPKLGAVVAALPGPVLGGVGVVMFGMVGAVGLRILAQADLADSRNMLVVSLSFGLGFMPVGAPHVYDRFPQFAQTILGSGIAAGGIAAFLLNLLLNETRRDRASGPTAAGEPGGEPAGVAGPERAAGPRPAPETA</sequence>
<name>A0ABW2CXB6_9ACTN</name>
<keyword evidence="5 9" id="KW-0812">Transmembrane</keyword>
<feature type="transmembrane region" description="Helical" evidence="9">
    <location>
        <begin position="353"/>
        <end position="373"/>
    </location>
</feature>
<dbReference type="InterPro" id="IPR017588">
    <property type="entry name" value="UacT-like"/>
</dbReference>
<evidence type="ECO:0000256" key="1">
    <source>
        <dbReference type="ARBA" id="ARBA00004651"/>
    </source>
</evidence>
<feature type="transmembrane region" description="Helical" evidence="9">
    <location>
        <begin position="109"/>
        <end position="130"/>
    </location>
</feature>
<evidence type="ECO:0000256" key="3">
    <source>
        <dbReference type="ARBA" id="ARBA00022448"/>
    </source>
</evidence>
<evidence type="ECO:0000256" key="9">
    <source>
        <dbReference type="SAM" id="Phobius"/>
    </source>
</evidence>
<dbReference type="PANTHER" id="PTHR42810:SF4">
    <property type="entry name" value="URIC ACID TRANSPORTER UACT"/>
    <property type="match status" value="1"/>
</dbReference>
<feature type="transmembrane region" description="Helical" evidence="9">
    <location>
        <begin position="239"/>
        <end position="261"/>
    </location>
</feature>
<reference evidence="11" key="1">
    <citation type="journal article" date="2019" name="Int. J. Syst. Evol. Microbiol.">
        <title>The Global Catalogue of Microorganisms (GCM) 10K type strain sequencing project: providing services to taxonomists for standard genome sequencing and annotation.</title>
        <authorList>
            <consortium name="The Broad Institute Genomics Platform"/>
            <consortium name="The Broad Institute Genome Sequencing Center for Infectious Disease"/>
            <person name="Wu L."/>
            <person name="Ma J."/>
        </authorList>
    </citation>
    <scope>NUCLEOTIDE SEQUENCE [LARGE SCALE GENOMIC DNA]</scope>
    <source>
        <strain evidence="11">JCM 3369</strain>
    </source>
</reference>
<dbReference type="NCBIfam" id="TIGR00801">
    <property type="entry name" value="ncs2"/>
    <property type="match status" value="1"/>
</dbReference>
<evidence type="ECO:0000256" key="4">
    <source>
        <dbReference type="ARBA" id="ARBA00022475"/>
    </source>
</evidence>
<dbReference type="InterPro" id="IPR006042">
    <property type="entry name" value="Xan_ur_permease"/>
</dbReference>
<accession>A0ABW2CXB6</accession>
<feature type="transmembrane region" description="Helical" evidence="9">
    <location>
        <begin position="57"/>
        <end position="74"/>
    </location>
</feature>
<feature type="region of interest" description="Disordered" evidence="8">
    <location>
        <begin position="440"/>
        <end position="473"/>
    </location>
</feature>
<evidence type="ECO:0000256" key="5">
    <source>
        <dbReference type="ARBA" id="ARBA00022692"/>
    </source>
</evidence>
<feature type="compositionally biased region" description="Low complexity" evidence="8">
    <location>
        <begin position="455"/>
        <end position="473"/>
    </location>
</feature>
<feature type="transmembrane region" description="Helical" evidence="9">
    <location>
        <begin position="137"/>
        <end position="161"/>
    </location>
</feature>
<feature type="transmembrane region" description="Helical" evidence="9">
    <location>
        <begin position="32"/>
        <end position="51"/>
    </location>
</feature>
<gene>
    <name evidence="10" type="ORF">ACFQKB_38115</name>
</gene>
<comment type="similarity">
    <text evidence="2">Belongs to the nucleobase:cation symporter-2 (NCS2) (TC 2.A.40) family.</text>
</comment>
<keyword evidence="4" id="KW-1003">Cell membrane</keyword>
<proteinExistence type="inferred from homology"/>
<feature type="transmembrane region" description="Helical" evidence="9">
    <location>
        <begin position="324"/>
        <end position="347"/>
    </location>
</feature>
<dbReference type="NCBIfam" id="TIGR03173">
    <property type="entry name" value="pbuX"/>
    <property type="match status" value="1"/>
</dbReference>
<feature type="transmembrane region" description="Helical" evidence="9">
    <location>
        <begin position="197"/>
        <end position="219"/>
    </location>
</feature>
<feature type="transmembrane region" description="Helical" evidence="9">
    <location>
        <begin position="86"/>
        <end position="103"/>
    </location>
</feature>
<organism evidence="10 11">
    <name type="scientific">Actinomadura yumaensis</name>
    <dbReference type="NCBI Taxonomy" id="111807"/>
    <lineage>
        <taxon>Bacteria</taxon>
        <taxon>Bacillati</taxon>
        <taxon>Actinomycetota</taxon>
        <taxon>Actinomycetes</taxon>
        <taxon>Streptosporangiales</taxon>
        <taxon>Thermomonosporaceae</taxon>
        <taxon>Actinomadura</taxon>
    </lineage>
</organism>
<dbReference type="PANTHER" id="PTHR42810">
    <property type="entry name" value="PURINE PERMEASE C1399.01C-RELATED"/>
    <property type="match status" value="1"/>
</dbReference>
<dbReference type="NCBIfam" id="NF037981">
    <property type="entry name" value="NCS2_1"/>
    <property type="match status" value="1"/>
</dbReference>
<dbReference type="Proteomes" id="UP001596380">
    <property type="component" value="Unassembled WGS sequence"/>
</dbReference>
<comment type="subcellular location">
    <subcellularLocation>
        <location evidence="1">Cell membrane</location>
        <topology evidence="1">Multi-pass membrane protein</topology>
    </subcellularLocation>
</comment>
<dbReference type="PROSITE" id="PS01116">
    <property type="entry name" value="XANTH_URACIL_PERMASE"/>
    <property type="match status" value="1"/>
</dbReference>
<dbReference type="RefSeq" id="WP_378047689.1">
    <property type="nucleotide sequence ID" value="NZ_JBHSXE010000001.1"/>
</dbReference>
<evidence type="ECO:0000256" key="8">
    <source>
        <dbReference type="SAM" id="MobiDB-lite"/>
    </source>
</evidence>